<dbReference type="SMART" id="SM00530">
    <property type="entry name" value="HTH_XRE"/>
    <property type="match status" value="1"/>
</dbReference>
<dbReference type="InterPro" id="IPR001387">
    <property type="entry name" value="Cro/C1-type_HTH"/>
</dbReference>
<sequence>MRTRTDGRKPQSSAQLAGALLALLRTNAKFTQRALADKLCASEETVASIEQGRRALLPDMAERIDRVLGTGGVLGVVLQNLPRGANFAPTPEEFFAYEREAIVMSSYEKGVVPGLLQTEAYARAVFRTAVPALSEDEIERRVATRMERQALLHRKKPPTTSFVIAESVLLSSLGGRRVMREQIRHLRDCADLPGVSIQVLELSCDNHAGLSGPFLLLETPAHQHLAYVSAQRTREIITDPAEVSILEQKHGMLRSQSLNGRETVCLLERLLRER</sequence>
<dbReference type="Gene3D" id="1.10.260.40">
    <property type="entry name" value="lambda repressor-like DNA-binding domains"/>
    <property type="match status" value="1"/>
</dbReference>
<protein>
    <submittedName>
        <fullName evidence="2">Helix-turn-helix transcriptional regulator</fullName>
    </submittedName>
</protein>
<dbReference type="InterPro" id="IPR010982">
    <property type="entry name" value="Lambda_DNA-bd_dom_sf"/>
</dbReference>
<dbReference type="CDD" id="cd00093">
    <property type="entry name" value="HTH_XRE"/>
    <property type="match status" value="1"/>
</dbReference>
<dbReference type="Pfam" id="PF19054">
    <property type="entry name" value="DUF5753"/>
    <property type="match status" value="1"/>
</dbReference>
<organism evidence="2 3">
    <name type="scientific">Streptomyces orinoci</name>
    <name type="common">Streptoverticillium orinoci</name>
    <dbReference type="NCBI Taxonomy" id="67339"/>
    <lineage>
        <taxon>Bacteria</taxon>
        <taxon>Bacillati</taxon>
        <taxon>Actinomycetota</taxon>
        <taxon>Actinomycetes</taxon>
        <taxon>Kitasatosporales</taxon>
        <taxon>Streptomycetaceae</taxon>
        <taxon>Streptomyces</taxon>
    </lineage>
</organism>
<proteinExistence type="predicted"/>
<dbReference type="RefSeq" id="WP_109282684.1">
    <property type="nucleotide sequence ID" value="NZ_JBFAUK010000004.1"/>
</dbReference>
<evidence type="ECO:0000259" key="1">
    <source>
        <dbReference type="PROSITE" id="PS50943"/>
    </source>
</evidence>
<dbReference type="EMBL" id="JBFAUK010000004">
    <property type="protein sequence ID" value="MEV5506239.1"/>
    <property type="molecule type" value="Genomic_DNA"/>
</dbReference>
<accession>A0ABV3JTS4</accession>
<reference evidence="2 3" key="1">
    <citation type="submission" date="2024-06" db="EMBL/GenBank/DDBJ databases">
        <title>The Natural Products Discovery Center: Release of the First 8490 Sequenced Strains for Exploring Actinobacteria Biosynthetic Diversity.</title>
        <authorList>
            <person name="Kalkreuter E."/>
            <person name="Kautsar S.A."/>
            <person name="Yang D."/>
            <person name="Bader C.D."/>
            <person name="Teijaro C.N."/>
            <person name="Fluegel L."/>
            <person name="Davis C.M."/>
            <person name="Simpson J.R."/>
            <person name="Lauterbach L."/>
            <person name="Steele A.D."/>
            <person name="Gui C."/>
            <person name="Meng S."/>
            <person name="Li G."/>
            <person name="Viehrig K."/>
            <person name="Ye F."/>
            <person name="Su P."/>
            <person name="Kiefer A.F."/>
            <person name="Nichols A."/>
            <person name="Cepeda A.J."/>
            <person name="Yan W."/>
            <person name="Fan B."/>
            <person name="Jiang Y."/>
            <person name="Adhikari A."/>
            <person name="Zheng C.-J."/>
            <person name="Schuster L."/>
            <person name="Cowan T.M."/>
            <person name="Smanski M.J."/>
            <person name="Chevrette M.G."/>
            <person name="De Carvalho L.P.S."/>
            <person name="Shen B."/>
        </authorList>
    </citation>
    <scope>NUCLEOTIDE SEQUENCE [LARGE SCALE GENOMIC DNA]</scope>
    <source>
        <strain evidence="2 3">NPDC052347</strain>
    </source>
</reference>
<keyword evidence="3" id="KW-1185">Reference proteome</keyword>
<gene>
    <name evidence="2" type="ORF">AB0L16_07150</name>
</gene>
<dbReference type="SUPFAM" id="SSF47413">
    <property type="entry name" value="lambda repressor-like DNA-binding domains"/>
    <property type="match status" value="1"/>
</dbReference>
<comment type="caution">
    <text evidence="2">The sequence shown here is derived from an EMBL/GenBank/DDBJ whole genome shotgun (WGS) entry which is preliminary data.</text>
</comment>
<feature type="domain" description="HTH cro/C1-type" evidence="1">
    <location>
        <begin position="21"/>
        <end position="74"/>
    </location>
</feature>
<dbReference type="InterPro" id="IPR043917">
    <property type="entry name" value="DUF5753"/>
</dbReference>
<evidence type="ECO:0000313" key="3">
    <source>
        <dbReference type="Proteomes" id="UP001552594"/>
    </source>
</evidence>
<name>A0ABV3JTS4_STRON</name>
<dbReference type="Proteomes" id="UP001552594">
    <property type="component" value="Unassembled WGS sequence"/>
</dbReference>
<dbReference type="Pfam" id="PF13560">
    <property type="entry name" value="HTH_31"/>
    <property type="match status" value="1"/>
</dbReference>
<dbReference type="PROSITE" id="PS50943">
    <property type="entry name" value="HTH_CROC1"/>
    <property type="match status" value="1"/>
</dbReference>
<evidence type="ECO:0000313" key="2">
    <source>
        <dbReference type="EMBL" id="MEV5506239.1"/>
    </source>
</evidence>